<gene>
    <name evidence="1" type="ORF">S12H4_19464</name>
</gene>
<reference evidence="1" key="1">
    <citation type="journal article" date="2014" name="Front. Microbiol.">
        <title>High frequency of phylogenetically diverse reductive dehalogenase-homologous genes in deep subseafloor sedimentary metagenomes.</title>
        <authorList>
            <person name="Kawai M."/>
            <person name="Futagami T."/>
            <person name="Toyoda A."/>
            <person name="Takaki Y."/>
            <person name="Nishi S."/>
            <person name="Hori S."/>
            <person name="Arai W."/>
            <person name="Tsubouchi T."/>
            <person name="Morono Y."/>
            <person name="Uchiyama I."/>
            <person name="Ito T."/>
            <person name="Fujiyama A."/>
            <person name="Inagaki F."/>
            <person name="Takami H."/>
        </authorList>
    </citation>
    <scope>NUCLEOTIDE SEQUENCE</scope>
    <source>
        <strain evidence="1">Expedition CK06-06</strain>
    </source>
</reference>
<accession>X1RTS7</accession>
<comment type="caution">
    <text evidence="1">The sequence shown here is derived from an EMBL/GenBank/DDBJ whole genome shotgun (WGS) entry which is preliminary data.</text>
</comment>
<organism evidence="1">
    <name type="scientific">marine sediment metagenome</name>
    <dbReference type="NCBI Taxonomy" id="412755"/>
    <lineage>
        <taxon>unclassified sequences</taxon>
        <taxon>metagenomes</taxon>
        <taxon>ecological metagenomes</taxon>
    </lineage>
</organism>
<protein>
    <submittedName>
        <fullName evidence="1">Uncharacterized protein</fullName>
    </submittedName>
</protein>
<name>X1RTS7_9ZZZZ</name>
<dbReference type="EMBL" id="BARW01009738">
    <property type="protein sequence ID" value="GAI84048.1"/>
    <property type="molecule type" value="Genomic_DNA"/>
</dbReference>
<feature type="non-terminal residue" evidence="1">
    <location>
        <position position="1"/>
    </location>
</feature>
<proteinExistence type="predicted"/>
<dbReference type="AlphaFoldDB" id="X1RTS7"/>
<evidence type="ECO:0000313" key="1">
    <source>
        <dbReference type="EMBL" id="GAI84048.1"/>
    </source>
</evidence>
<sequence length="51" mass="5953">ISKKNELRINYEGELNQKLDKALKKVLKDFGYKLYGSGMSKDNIRDLAFMK</sequence>